<dbReference type="Proteomes" id="UP000536179">
    <property type="component" value="Unassembled WGS sequence"/>
</dbReference>
<evidence type="ECO:0000313" key="2">
    <source>
        <dbReference type="EMBL" id="MBB3210259.1"/>
    </source>
</evidence>
<dbReference type="EMBL" id="JACHXU010000034">
    <property type="protein sequence ID" value="MBB3210259.1"/>
    <property type="molecule type" value="Genomic_DNA"/>
</dbReference>
<comment type="caution">
    <text evidence="2">The sequence shown here is derived from an EMBL/GenBank/DDBJ whole genome shotgun (WGS) entry which is preliminary data.</text>
</comment>
<reference evidence="2 3" key="1">
    <citation type="submission" date="2020-08" db="EMBL/GenBank/DDBJ databases">
        <title>Genomic Encyclopedia of Type Strains, Phase III (KMG-III): the genomes of soil and plant-associated and newly described type strains.</title>
        <authorList>
            <person name="Whitman W."/>
        </authorList>
    </citation>
    <scope>NUCLEOTIDE SEQUENCE [LARGE SCALE GENOMIC DNA]</scope>
    <source>
        <strain evidence="2 3">CECT 8075</strain>
    </source>
</reference>
<keyword evidence="3" id="KW-1185">Reference proteome</keyword>
<gene>
    <name evidence="2" type="ORF">FHS27_006106</name>
</gene>
<feature type="region of interest" description="Disordered" evidence="1">
    <location>
        <begin position="1"/>
        <end position="33"/>
    </location>
</feature>
<sequence length="33" mass="3422">MLVSQAVSNQASVEKQALPSDESLPDCGESMLG</sequence>
<evidence type="ECO:0000256" key="1">
    <source>
        <dbReference type="SAM" id="MobiDB-lite"/>
    </source>
</evidence>
<name>A0A7W5E5S7_9BACT</name>
<feature type="compositionally biased region" description="Polar residues" evidence="1">
    <location>
        <begin position="1"/>
        <end position="13"/>
    </location>
</feature>
<accession>A0A7W5E5S7</accession>
<evidence type="ECO:0000313" key="3">
    <source>
        <dbReference type="Proteomes" id="UP000536179"/>
    </source>
</evidence>
<organism evidence="2 3">
    <name type="scientific">Aporhodopirellula rubra</name>
    <dbReference type="NCBI Taxonomy" id="980271"/>
    <lineage>
        <taxon>Bacteria</taxon>
        <taxon>Pseudomonadati</taxon>
        <taxon>Planctomycetota</taxon>
        <taxon>Planctomycetia</taxon>
        <taxon>Pirellulales</taxon>
        <taxon>Pirellulaceae</taxon>
        <taxon>Aporhodopirellula</taxon>
    </lineage>
</organism>
<proteinExistence type="predicted"/>
<protein>
    <submittedName>
        <fullName evidence="2">Uncharacterized protein</fullName>
    </submittedName>
</protein>
<dbReference type="AlphaFoldDB" id="A0A7W5E5S7"/>